<dbReference type="GO" id="GO:0005745">
    <property type="term" value="C:m-AAA complex"/>
    <property type="evidence" value="ECO:0007669"/>
    <property type="project" value="TreeGrafter"/>
</dbReference>
<dbReference type="EMBL" id="DS232826">
    <property type="protein sequence ID" value="EDS25954.1"/>
    <property type="molecule type" value="Genomic_DNA"/>
</dbReference>
<dbReference type="GO" id="GO:0034982">
    <property type="term" value="P:mitochondrial protein processing"/>
    <property type="evidence" value="ECO:0007669"/>
    <property type="project" value="TreeGrafter"/>
</dbReference>
<keyword evidence="4" id="KW-0862">Zinc</keyword>
<dbReference type="InterPro" id="IPR050928">
    <property type="entry name" value="ATP-dep_Zn_Metalloprotease"/>
</dbReference>
<keyword evidence="7" id="KW-0812">Transmembrane</keyword>
<dbReference type="GO" id="GO:0046872">
    <property type="term" value="F:metal ion binding"/>
    <property type="evidence" value="ECO:0007669"/>
    <property type="project" value="UniProtKB-KW"/>
</dbReference>
<keyword evidence="6" id="KW-0378">Hydrolase</keyword>
<keyword evidence="3" id="KW-0547">Nucleotide-binding</keyword>
<dbReference type="KEGG" id="cqu:CpipJ_CPIJ017561"/>
<keyword evidence="11" id="KW-1185">Reference proteome</keyword>
<dbReference type="eggNOG" id="KOG0731">
    <property type="taxonomic scope" value="Eukaryota"/>
</dbReference>
<dbReference type="STRING" id="7176.B0XEF7"/>
<proteinExistence type="predicted"/>
<dbReference type="GO" id="GO:0016887">
    <property type="term" value="F:ATP hydrolysis activity"/>
    <property type="evidence" value="ECO:0007669"/>
    <property type="project" value="InterPro"/>
</dbReference>
<dbReference type="GO" id="GO:0005524">
    <property type="term" value="F:ATP binding"/>
    <property type="evidence" value="ECO:0007669"/>
    <property type="project" value="UniProtKB-KW"/>
</dbReference>
<evidence type="ECO:0000256" key="7">
    <source>
        <dbReference type="SAM" id="Phobius"/>
    </source>
</evidence>
<keyword evidence="7" id="KW-1133">Transmembrane helix</keyword>
<reference evidence="9" key="1">
    <citation type="submission" date="2007-03" db="EMBL/GenBank/DDBJ databases">
        <title>Annotation of Culex pipiens quinquefasciatus.</title>
        <authorList>
            <consortium name="The Broad Institute Genome Sequencing Platform"/>
            <person name="Atkinson P.W."/>
            <person name="Hemingway J."/>
            <person name="Christensen B.M."/>
            <person name="Higgs S."/>
            <person name="Kodira C."/>
            <person name="Hannick L."/>
            <person name="Megy K."/>
            <person name="O'Leary S."/>
            <person name="Pearson M."/>
            <person name="Haas B.J."/>
            <person name="Mauceli E."/>
            <person name="Wortman J.R."/>
            <person name="Lee N.H."/>
            <person name="Guigo R."/>
            <person name="Stanke M."/>
            <person name="Alvarado L."/>
            <person name="Amedeo P."/>
            <person name="Antoine C.H."/>
            <person name="Arensburger P."/>
            <person name="Bidwell S.L."/>
            <person name="Crawford M."/>
            <person name="Camaro F."/>
            <person name="Devon K."/>
            <person name="Engels R."/>
            <person name="Hammond M."/>
            <person name="Howarth C."/>
            <person name="Koehrsen M."/>
            <person name="Lawson D."/>
            <person name="Montgomery P."/>
            <person name="Nene V."/>
            <person name="Nusbaum C."/>
            <person name="Puiu D."/>
            <person name="Romero-Severson J."/>
            <person name="Severson D.W."/>
            <person name="Shumway M."/>
            <person name="Sisk P."/>
            <person name="Stolte C."/>
            <person name="Zeng Q."/>
            <person name="Eisenstadt E."/>
            <person name="Fraser-Liggett C."/>
            <person name="Strausberg R."/>
            <person name="Galagan J."/>
            <person name="Birren B."/>
            <person name="Collins F.H."/>
        </authorList>
    </citation>
    <scope>NUCLEOTIDE SEQUENCE [LARGE SCALE GENOMIC DNA]</scope>
    <source>
        <strain evidence="9">JHB</strain>
    </source>
</reference>
<gene>
    <name evidence="10" type="primary">6051614</name>
    <name evidence="9" type="ORF">CpipJ_CPIJ017561</name>
</gene>
<keyword evidence="7" id="KW-0472">Membrane</keyword>
<evidence type="ECO:0000313" key="10">
    <source>
        <dbReference type="EnsemblMetazoa" id="CPIJ017561-PA"/>
    </source>
</evidence>
<dbReference type="InterPro" id="IPR027417">
    <property type="entry name" value="P-loop_NTPase"/>
</dbReference>
<evidence type="ECO:0000256" key="5">
    <source>
        <dbReference type="ARBA" id="ARBA00022840"/>
    </source>
</evidence>
<organism>
    <name type="scientific">Culex quinquefasciatus</name>
    <name type="common">Southern house mosquito</name>
    <name type="synonym">Culex pungens</name>
    <dbReference type="NCBI Taxonomy" id="7176"/>
    <lineage>
        <taxon>Eukaryota</taxon>
        <taxon>Metazoa</taxon>
        <taxon>Ecdysozoa</taxon>
        <taxon>Arthropoda</taxon>
        <taxon>Hexapoda</taxon>
        <taxon>Insecta</taxon>
        <taxon>Pterygota</taxon>
        <taxon>Neoptera</taxon>
        <taxon>Endopterygota</taxon>
        <taxon>Diptera</taxon>
        <taxon>Nematocera</taxon>
        <taxon>Culicoidea</taxon>
        <taxon>Culicidae</taxon>
        <taxon>Culicinae</taxon>
        <taxon>Culicini</taxon>
        <taxon>Culex</taxon>
        <taxon>Culex</taxon>
    </lineage>
</organism>
<dbReference type="GO" id="GO:0008237">
    <property type="term" value="F:metallopeptidase activity"/>
    <property type="evidence" value="ECO:0007669"/>
    <property type="project" value="UniProtKB-KW"/>
</dbReference>
<keyword evidence="6" id="KW-0482">Metalloprotease</keyword>
<feature type="domain" description="ATPase AAA-type core" evidence="8">
    <location>
        <begin position="73"/>
        <end position="106"/>
    </location>
</feature>
<dbReference type="Proteomes" id="UP000002320">
    <property type="component" value="Unassembled WGS sequence"/>
</dbReference>
<dbReference type="Pfam" id="PF00004">
    <property type="entry name" value="AAA"/>
    <property type="match status" value="1"/>
</dbReference>
<dbReference type="InterPro" id="IPR003959">
    <property type="entry name" value="ATPase_AAA_core"/>
</dbReference>
<dbReference type="HOGENOM" id="CLU_1779253_0_0_1"/>
<dbReference type="PANTHER" id="PTHR43655:SF8">
    <property type="entry name" value="PARAPLEGIN"/>
    <property type="match status" value="1"/>
</dbReference>
<dbReference type="SUPFAM" id="SSF52540">
    <property type="entry name" value="P-loop containing nucleoside triphosphate hydrolases"/>
    <property type="match status" value="1"/>
</dbReference>
<dbReference type="AlphaFoldDB" id="B0XEF7"/>
<evidence type="ECO:0000259" key="8">
    <source>
        <dbReference type="Pfam" id="PF00004"/>
    </source>
</evidence>
<name>B0XEF7_CULQU</name>
<dbReference type="VEuPathDB" id="VectorBase:CPIJ017561"/>
<comment type="cofactor">
    <cofactor evidence="1">
        <name>Zn(2+)</name>
        <dbReference type="ChEBI" id="CHEBI:29105"/>
    </cofactor>
</comment>
<evidence type="ECO:0000313" key="11">
    <source>
        <dbReference type="Proteomes" id="UP000002320"/>
    </source>
</evidence>
<accession>B0XEF7</accession>
<evidence type="ECO:0000256" key="6">
    <source>
        <dbReference type="ARBA" id="ARBA00023049"/>
    </source>
</evidence>
<feature type="transmembrane region" description="Helical" evidence="7">
    <location>
        <begin position="31"/>
        <end position="51"/>
    </location>
</feature>
<dbReference type="PANTHER" id="PTHR43655">
    <property type="entry name" value="ATP-DEPENDENT PROTEASE"/>
    <property type="match status" value="1"/>
</dbReference>
<evidence type="ECO:0000256" key="2">
    <source>
        <dbReference type="ARBA" id="ARBA00022723"/>
    </source>
</evidence>
<keyword evidence="5" id="KW-0067">ATP-binding</keyword>
<reference evidence="10" key="2">
    <citation type="submission" date="2020-05" db="UniProtKB">
        <authorList>
            <consortium name="EnsemblMetazoa"/>
        </authorList>
    </citation>
    <scope>IDENTIFICATION</scope>
    <source>
        <strain evidence="10">JHB</strain>
    </source>
</reference>
<evidence type="ECO:0000256" key="4">
    <source>
        <dbReference type="ARBA" id="ARBA00022833"/>
    </source>
</evidence>
<dbReference type="EnsemblMetazoa" id="CPIJ017561-RA">
    <property type="protein sequence ID" value="CPIJ017561-PA"/>
    <property type="gene ID" value="CPIJ017561"/>
</dbReference>
<keyword evidence="6" id="KW-0645">Protease</keyword>
<dbReference type="Gene3D" id="3.40.50.300">
    <property type="entry name" value="P-loop containing nucleotide triphosphate hydrolases"/>
    <property type="match status" value="1"/>
</dbReference>
<dbReference type="InParanoid" id="B0XEF7"/>
<keyword evidence="2" id="KW-0479">Metal-binding</keyword>
<sequence>MDKFEEKLRQVLAHLGIKDGVSMQFKRSGDISGKILFTLVATGVIIARLNWMRGIRKRSAPDRLGAKVPKCALLLGSPGSGKTLLAKAVATKVQVPFLSLNGSDNNITNRGTQLCAQPEKKSERSLLLVVDLANGGKNRRQYSTAY</sequence>
<dbReference type="VEuPathDB" id="VectorBase:CQUJHB006063"/>
<evidence type="ECO:0000256" key="1">
    <source>
        <dbReference type="ARBA" id="ARBA00001947"/>
    </source>
</evidence>
<dbReference type="OrthoDB" id="1413014at2759"/>
<protein>
    <submittedName>
        <fullName evidence="9 10">Paraplegin</fullName>
    </submittedName>
</protein>
<evidence type="ECO:0000256" key="3">
    <source>
        <dbReference type="ARBA" id="ARBA00022741"/>
    </source>
</evidence>
<evidence type="ECO:0000313" key="9">
    <source>
        <dbReference type="EMBL" id="EDS25954.1"/>
    </source>
</evidence>